<evidence type="ECO:0000256" key="1">
    <source>
        <dbReference type="ARBA" id="ARBA00007447"/>
    </source>
</evidence>
<dbReference type="Proteomes" id="UP000749293">
    <property type="component" value="Unassembled WGS sequence"/>
</dbReference>
<comment type="similarity">
    <text evidence="1">Belongs to the peptidase A1 family.</text>
</comment>
<feature type="compositionally biased region" description="Low complexity" evidence="4">
    <location>
        <begin position="492"/>
        <end position="505"/>
    </location>
</feature>
<evidence type="ECO:0000259" key="6">
    <source>
        <dbReference type="PROSITE" id="PS51767"/>
    </source>
</evidence>
<dbReference type="PROSITE" id="PS51767">
    <property type="entry name" value="PEPTIDASE_A1"/>
    <property type="match status" value="1"/>
</dbReference>
<dbReference type="OrthoDB" id="771136at2759"/>
<dbReference type="GeneID" id="55970695"/>
<accession>A0A9P4YQK6</accession>
<dbReference type="InterPro" id="IPR001461">
    <property type="entry name" value="Aspartic_peptidase_A1"/>
</dbReference>
<feature type="domain" description="Peptidase A1" evidence="6">
    <location>
        <begin position="93"/>
        <end position="424"/>
    </location>
</feature>
<dbReference type="PANTHER" id="PTHR47966">
    <property type="entry name" value="BETA-SITE APP-CLEAVING ENZYME, ISOFORM A-RELATED"/>
    <property type="match status" value="1"/>
</dbReference>
<protein>
    <submittedName>
        <fullName evidence="7">Eukaryotic aspartyl protease</fullName>
    </submittedName>
</protein>
<dbReference type="GO" id="GO:0006508">
    <property type="term" value="P:proteolysis"/>
    <property type="evidence" value="ECO:0007669"/>
    <property type="project" value="UniProtKB-KW"/>
</dbReference>
<dbReference type="RefSeq" id="XP_035318453.1">
    <property type="nucleotide sequence ID" value="XM_035466442.1"/>
</dbReference>
<dbReference type="AlphaFoldDB" id="A0A9P4YQK6"/>
<dbReference type="Gene3D" id="2.40.70.10">
    <property type="entry name" value="Acid Proteases"/>
    <property type="match status" value="2"/>
</dbReference>
<dbReference type="SUPFAM" id="SSF50630">
    <property type="entry name" value="Acid proteases"/>
    <property type="match status" value="1"/>
</dbReference>
<keyword evidence="5" id="KW-0732">Signal</keyword>
<evidence type="ECO:0000313" key="8">
    <source>
        <dbReference type="Proteomes" id="UP000749293"/>
    </source>
</evidence>
<keyword evidence="7" id="KW-0645">Protease</keyword>
<organism evidence="7 8">
    <name type="scientific">Geosmithia morbida</name>
    <dbReference type="NCBI Taxonomy" id="1094350"/>
    <lineage>
        <taxon>Eukaryota</taxon>
        <taxon>Fungi</taxon>
        <taxon>Dikarya</taxon>
        <taxon>Ascomycota</taxon>
        <taxon>Pezizomycotina</taxon>
        <taxon>Sordariomycetes</taxon>
        <taxon>Hypocreomycetidae</taxon>
        <taxon>Hypocreales</taxon>
        <taxon>Bionectriaceae</taxon>
        <taxon>Geosmithia</taxon>
    </lineage>
</organism>
<feature type="compositionally biased region" description="Polar residues" evidence="4">
    <location>
        <begin position="506"/>
        <end position="520"/>
    </location>
</feature>
<evidence type="ECO:0000256" key="4">
    <source>
        <dbReference type="SAM" id="MobiDB-lite"/>
    </source>
</evidence>
<feature type="signal peptide" evidence="5">
    <location>
        <begin position="1"/>
        <end position="19"/>
    </location>
</feature>
<feature type="disulfide bond" evidence="3">
    <location>
        <begin position="352"/>
        <end position="389"/>
    </location>
</feature>
<evidence type="ECO:0000256" key="5">
    <source>
        <dbReference type="SAM" id="SignalP"/>
    </source>
</evidence>
<dbReference type="PANTHER" id="PTHR47966:SF65">
    <property type="entry name" value="ASPARTIC-TYPE ENDOPEPTIDASE"/>
    <property type="match status" value="1"/>
</dbReference>
<feature type="active site" evidence="2">
    <location>
        <position position="111"/>
    </location>
</feature>
<dbReference type="Pfam" id="PF00026">
    <property type="entry name" value="Asp"/>
    <property type="match status" value="1"/>
</dbReference>
<gene>
    <name evidence="7" type="ORF">GMORB2_4467</name>
</gene>
<feature type="active site" evidence="2">
    <location>
        <position position="317"/>
    </location>
</feature>
<feature type="region of interest" description="Disordered" evidence="4">
    <location>
        <begin position="17"/>
        <end position="36"/>
    </location>
</feature>
<sequence>MFSLRSLIVLSLATSSTLASPPRPTRSLPIDGTDRPSSTLHIATDNGGHTLHRQEDADDIPGTLSLPVIHMPRSGLLRRDVEMQLENRSDIAYYTQIFLGTPPQPVYVQLDTGSFELWVNPDCSTLTSSADRAFCEGAGHYTPSDSSTSRDAGTSNTLTYGIGSANISYYVDSIGLAKEATSSNKLKQAKFGVADAGGTEDQFAGVLGLGYGEDRDDNLVELMAKQGLIDAKAFSVALGSRDEGGGVLVLGGVDTAKFDGELVQLPIVPADQSPDGMSRYWVAMQSISYAANASAPNAASALKSRTWNGTDFPIFLDTGSTMTLLPTDVADAMAADLGSEGSDTSGFYPVDCAILDSDGYLDFEFDGLTVRVPLAEMVRSFNSGADQTCYLGFSPSDNFALLGDSFLRSAYVVFDLDSDSVFMAQYDNCGSDVSKISSTSDLKDLKGSCGSGDLYDSLSSSSSSPSSPSPSSAISTATASAKVTDAAASSAESASAETTASPTAAINTHQTPVTSVTKPGSTAASSSSALAENDGSGSSGGTSPAGRVEGCFWAVVVLAGFVVVSLTIF</sequence>
<evidence type="ECO:0000256" key="2">
    <source>
        <dbReference type="PIRSR" id="PIRSR601461-1"/>
    </source>
</evidence>
<dbReference type="EMBL" id="JAANYQ010000021">
    <property type="protein sequence ID" value="KAF4119801.1"/>
    <property type="molecule type" value="Genomic_DNA"/>
</dbReference>
<keyword evidence="7" id="KW-0378">Hydrolase</keyword>
<comment type="caution">
    <text evidence="7">The sequence shown here is derived from an EMBL/GenBank/DDBJ whole genome shotgun (WGS) entry which is preliminary data.</text>
</comment>
<dbReference type="GO" id="GO:0004190">
    <property type="term" value="F:aspartic-type endopeptidase activity"/>
    <property type="evidence" value="ECO:0007669"/>
    <property type="project" value="InterPro"/>
</dbReference>
<feature type="region of interest" description="Disordered" evidence="4">
    <location>
        <begin position="492"/>
        <end position="543"/>
    </location>
</feature>
<dbReference type="PRINTS" id="PR00792">
    <property type="entry name" value="PEPSIN"/>
</dbReference>
<dbReference type="InterPro" id="IPR033121">
    <property type="entry name" value="PEPTIDASE_A1"/>
</dbReference>
<proteinExistence type="inferred from homology"/>
<feature type="compositionally biased region" description="Low complexity" evidence="4">
    <location>
        <begin position="521"/>
        <end position="531"/>
    </location>
</feature>
<dbReference type="InterPro" id="IPR021109">
    <property type="entry name" value="Peptidase_aspartic_dom_sf"/>
</dbReference>
<feature type="chain" id="PRO_5040128967" evidence="5">
    <location>
        <begin position="20"/>
        <end position="569"/>
    </location>
</feature>
<keyword evidence="8" id="KW-1185">Reference proteome</keyword>
<evidence type="ECO:0000256" key="3">
    <source>
        <dbReference type="PIRSR" id="PIRSR601461-2"/>
    </source>
</evidence>
<keyword evidence="3" id="KW-1015">Disulfide bond</keyword>
<name>A0A9P4YQK6_9HYPO</name>
<reference evidence="7" key="1">
    <citation type="submission" date="2020-03" db="EMBL/GenBank/DDBJ databases">
        <title>Site-based positive gene gene selection in Geosmithia morbida across the United States reveals a broad range of putative effectors and factors for local host and environmental adapation.</title>
        <authorList>
            <person name="Onufrak A."/>
            <person name="Murdoch R.W."/>
            <person name="Gazis R."/>
            <person name="Huff M."/>
            <person name="Staton M."/>
            <person name="Klingeman W."/>
            <person name="Hadziabdic D."/>
        </authorList>
    </citation>
    <scope>NUCLEOTIDE SEQUENCE</scope>
    <source>
        <strain evidence="7">1262</strain>
    </source>
</reference>
<evidence type="ECO:0000313" key="7">
    <source>
        <dbReference type="EMBL" id="KAF4119801.1"/>
    </source>
</evidence>